<dbReference type="SMART" id="SM00990">
    <property type="entry name" value="VRR_NUC"/>
    <property type="match status" value="1"/>
</dbReference>
<dbReference type="InterPro" id="IPR049126">
    <property type="entry name" value="FAN1-like_TPR"/>
</dbReference>
<keyword evidence="12 17" id="KW-0460">Magnesium</keyword>
<dbReference type="GO" id="GO:0070336">
    <property type="term" value="F:flap-structured DNA binding"/>
    <property type="evidence" value="ECO:0007669"/>
    <property type="project" value="TreeGrafter"/>
</dbReference>
<comment type="catalytic activity">
    <reaction evidence="1 17">
        <text>Hydrolytically removes 5'-nucleotides successively from the 3'-hydroxy termini of 3'-hydroxy-terminated oligonucleotides.</text>
        <dbReference type="EC" id="3.1.4.1"/>
    </reaction>
</comment>
<dbReference type="Proteomes" id="UP000694844">
    <property type="component" value="Chromosome 4"/>
</dbReference>
<proteinExistence type="inferred from homology"/>
<name>A0A8B8DMK0_CRAVI</name>
<evidence type="ECO:0000256" key="9">
    <source>
        <dbReference type="ARBA" id="ARBA00022801"/>
    </source>
</evidence>
<evidence type="ECO:0000256" key="12">
    <source>
        <dbReference type="ARBA" id="ARBA00022842"/>
    </source>
</evidence>
<keyword evidence="9 17" id="KW-0378">Hydrolase</keyword>
<dbReference type="Gene3D" id="3.40.1350.10">
    <property type="match status" value="1"/>
</dbReference>
<keyword evidence="5 17" id="KW-0479">Metal-binding</keyword>
<comment type="subcellular location">
    <subcellularLocation>
        <location evidence="2 17">Nucleus</location>
    </subcellularLocation>
</comment>
<dbReference type="InterPro" id="IPR049132">
    <property type="entry name" value="FAN1-like_euk"/>
</dbReference>
<dbReference type="InterPro" id="IPR011856">
    <property type="entry name" value="tRNA_endonuc-like_dom_sf"/>
</dbReference>
<feature type="domain" description="VRR-NUC" evidence="19">
    <location>
        <begin position="776"/>
        <end position="891"/>
    </location>
</feature>
<evidence type="ECO:0000256" key="1">
    <source>
        <dbReference type="ARBA" id="ARBA00000983"/>
    </source>
</evidence>
<dbReference type="KEGG" id="cvn:111127948"/>
<organism evidence="20 21">
    <name type="scientific">Crassostrea virginica</name>
    <name type="common">Eastern oyster</name>
    <dbReference type="NCBI Taxonomy" id="6565"/>
    <lineage>
        <taxon>Eukaryota</taxon>
        <taxon>Metazoa</taxon>
        <taxon>Spiralia</taxon>
        <taxon>Lophotrochozoa</taxon>
        <taxon>Mollusca</taxon>
        <taxon>Bivalvia</taxon>
        <taxon>Autobranchia</taxon>
        <taxon>Pteriomorphia</taxon>
        <taxon>Ostreida</taxon>
        <taxon>Ostreoidea</taxon>
        <taxon>Ostreidae</taxon>
        <taxon>Crassostrea</taxon>
    </lineage>
</organism>
<gene>
    <name evidence="21" type="primary">LOC111127948</name>
</gene>
<dbReference type="GO" id="GO:0036297">
    <property type="term" value="P:interstrand cross-link repair"/>
    <property type="evidence" value="ECO:0007669"/>
    <property type="project" value="InterPro"/>
</dbReference>
<evidence type="ECO:0000313" key="21">
    <source>
        <dbReference type="RefSeq" id="XP_022328985.1"/>
    </source>
</evidence>
<keyword evidence="14 17" id="KW-0234">DNA repair</keyword>
<evidence type="ECO:0000256" key="13">
    <source>
        <dbReference type="ARBA" id="ARBA00023054"/>
    </source>
</evidence>
<feature type="compositionally biased region" description="Basic and acidic residues" evidence="18">
    <location>
        <begin position="134"/>
        <end position="146"/>
    </location>
</feature>
<dbReference type="EC" id="3.1.4.1" evidence="17"/>
<keyword evidence="13" id="KW-0175">Coiled coil</keyword>
<evidence type="ECO:0000256" key="8">
    <source>
        <dbReference type="ARBA" id="ARBA00022771"/>
    </source>
</evidence>
<dbReference type="RefSeq" id="XP_022328985.1">
    <property type="nucleotide sequence ID" value="XM_022473277.1"/>
</dbReference>
<evidence type="ECO:0000256" key="16">
    <source>
        <dbReference type="ARBA" id="ARBA00023242"/>
    </source>
</evidence>
<feature type="region of interest" description="Disordered" evidence="18">
    <location>
        <begin position="134"/>
        <end position="213"/>
    </location>
</feature>
<keyword evidence="11" id="KW-0269">Exonuclease</keyword>
<dbReference type="Pfam" id="PF21315">
    <property type="entry name" value="FAN1_HTH"/>
    <property type="match status" value="1"/>
</dbReference>
<dbReference type="Pfam" id="PF21170">
    <property type="entry name" value="FAN1_TPR"/>
    <property type="match status" value="1"/>
</dbReference>
<keyword evidence="6" id="KW-0255">Endonuclease</keyword>
<evidence type="ECO:0000256" key="2">
    <source>
        <dbReference type="ARBA" id="ARBA00004123"/>
    </source>
</evidence>
<keyword evidence="8" id="KW-0863">Zinc-finger</keyword>
<feature type="compositionally biased region" description="Low complexity" evidence="18">
    <location>
        <begin position="147"/>
        <end position="157"/>
    </location>
</feature>
<evidence type="ECO:0000256" key="17">
    <source>
        <dbReference type="RuleBase" id="RU365033"/>
    </source>
</evidence>
<dbReference type="CDD" id="cd22326">
    <property type="entry name" value="FAN1-like"/>
    <property type="match status" value="1"/>
</dbReference>
<feature type="compositionally biased region" description="Basic and acidic residues" evidence="18">
    <location>
        <begin position="171"/>
        <end position="204"/>
    </location>
</feature>
<keyword evidence="7 17" id="KW-0227">DNA damage</keyword>
<dbReference type="OrthoDB" id="76364at2759"/>
<dbReference type="InterPro" id="IPR049125">
    <property type="entry name" value="FAN1-like_WH"/>
</dbReference>
<dbReference type="GO" id="GO:0005634">
    <property type="term" value="C:nucleus"/>
    <property type="evidence" value="ECO:0007669"/>
    <property type="project" value="UniProtKB-SubCell"/>
</dbReference>
<keyword evidence="16 17" id="KW-0539">Nucleus</keyword>
<dbReference type="AlphaFoldDB" id="A0A8B8DMK0"/>
<evidence type="ECO:0000256" key="3">
    <source>
        <dbReference type="ARBA" id="ARBA00005533"/>
    </source>
</evidence>
<evidence type="ECO:0000256" key="11">
    <source>
        <dbReference type="ARBA" id="ARBA00022839"/>
    </source>
</evidence>
<keyword evidence="4 17" id="KW-0540">Nuclease</keyword>
<dbReference type="InterPro" id="IPR014883">
    <property type="entry name" value="VRR_NUC"/>
</dbReference>
<evidence type="ECO:0000256" key="7">
    <source>
        <dbReference type="ARBA" id="ARBA00022763"/>
    </source>
</evidence>
<accession>A0A8B8DMK0</accession>
<evidence type="ECO:0000256" key="5">
    <source>
        <dbReference type="ARBA" id="ARBA00022723"/>
    </source>
</evidence>
<keyword evidence="10" id="KW-0862">Zinc</keyword>
<evidence type="ECO:0000256" key="6">
    <source>
        <dbReference type="ARBA" id="ARBA00022759"/>
    </source>
</evidence>
<dbReference type="PANTHER" id="PTHR15749">
    <property type="entry name" value="FANCONI-ASSOCIATED NUCLEASE 1"/>
    <property type="match status" value="1"/>
</dbReference>
<evidence type="ECO:0000256" key="18">
    <source>
        <dbReference type="SAM" id="MobiDB-lite"/>
    </source>
</evidence>
<dbReference type="PANTHER" id="PTHR15749:SF4">
    <property type="entry name" value="FANCONI-ASSOCIATED NUCLEASE 1"/>
    <property type="match status" value="1"/>
</dbReference>
<reference evidence="21" key="1">
    <citation type="submission" date="2025-08" db="UniProtKB">
        <authorList>
            <consortium name="RefSeq"/>
        </authorList>
    </citation>
    <scope>IDENTIFICATION</scope>
    <source>
        <tissue evidence="21">Whole sample</tissue>
    </source>
</reference>
<dbReference type="FunFam" id="3.40.1350.10:FF:000004">
    <property type="entry name" value="Fanconi-associated nuclease"/>
    <property type="match status" value="1"/>
</dbReference>
<evidence type="ECO:0000256" key="14">
    <source>
        <dbReference type="ARBA" id="ARBA00023204"/>
    </source>
</evidence>
<dbReference type="GO" id="GO:0008270">
    <property type="term" value="F:zinc ion binding"/>
    <property type="evidence" value="ECO:0007669"/>
    <property type="project" value="UniProtKB-KW"/>
</dbReference>
<keyword evidence="20" id="KW-1185">Reference proteome</keyword>
<keyword evidence="15 17" id="KW-0464">Manganese</keyword>
<evidence type="ECO:0000259" key="19">
    <source>
        <dbReference type="SMART" id="SM00990"/>
    </source>
</evidence>
<dbReference type="GO" id="GO:0017108">
    <property type="term" value="F:5'-flap endonuclease activity"/>
    <property type="evidence" value="ECO:0007669"/>
    <property type="project" value="TreeGrafter"/>
</dbReference>
<feature type="compositionally biased region" description="Low complexity" evidence="18">
    <location>
        <begin position="39"/>
        <end position="48"/>
    </location>
</feature>
<evidence type="ECO:0000256" key="15">
    <source>
        <dbReference type="ARBA" id="ARBA00023211"/>
    </source>
</evidence>
<dbReference type="GO" id="GO:0008409">
    <property type="term" value="F:5'-3' exonuclease activity"/>
    <property type="evidence" value="ECO:0007669"/>
    <property type="project" value="TreeGrafter"/>
</dbReference>
<evidence type="ECO:0000256" key="10">
    <source>
        <dbReference type="ARBA" id="ARBA00022833"/>
    </source>
</evidence>
<dbReference type="Pfam" id="PF08774">
    <property type="entry name" value="VRR_NUC"/>
    <property type="match status" value="1"/>
</dbReference>
<dbReference type="GeneID" id="111127948"/>
<comment type="function">
    <text evidence="17">Nuclease required for the repair of DNA interstrand cross-links (ICL). Acts as a 5'-3' exonuclease that anchors at a cut end of DNA and cleaves DNA successively at every third nucleotide, allowing to excise an ICL from one strand through flanking incisions.</text>
</comment>
<dbReference type="InterPro" id="IPR033315">
    <property type="entry name" value="Fan1-like"/>
</dbReference>
<comment type="cofactor">
    <cofactor evidence="17">
        <name>Mg(2+)</name>
        <dbReference type="ChEBI" id="CHEBI:18420"/>
    </cofactor>
    <cofactor evidence="17">
        <name>Mn(2+)</name>
        <dbReference type="ChEBI" id="CHEBI:29035"/>
    </cofactor>
</comment>
<protein>
    <recommendedName>
        <fullName evidence="17">Fanconi-associated nuclease</fullName>
        <ecNumber evidence="17">3.1.4.1</ecNumber>
    </recommendedName>
</protein>
<comment type="similarity">
    <text evidence="3 17">Belongs to the FAN1 family.</text>
</comment>
<feature type="region of interest" description="Disordered" evidence="18">
    <location>
        <begin position="1"/>
        <end position="97"/>
    </location>
</feature>
<evidence type="ECO:0000313" key="20">
    <source>
        <dbReference type="Proteomes" id="UP000694844"/>
    </source>
</evidence>
<sequence length="901" mass="102792">MKETTKSTAKKKISPKKEKPGVQTITSMFKKQYEAKKISSASDASSSSTKEGDRDVYITHIQKASEYFSPKGRTAKPLNRLSLRRNRTKENNAILVPSISTESTLHSTGMAEAEIDQTETCSQWNTECSIKSPKNEALDKSVKKETQTSLSASSSENTSKKICSPRKRKLSQKDDINSNKKVKTIQDENFKDTKGNTDSRENKPDSISMNKSELRKIEDCKEEPTQSHQYVVTENSNSAVSDVGLPEEEEIVFRTPYYLENFRTIISDVLSYEDNAKLFNDEDRKFIDIFKELTEPAQKLYIRLFGRKWKWLTQQQIKYPGIQDNLSDVFMELVDKGFLMNENDLDDLEKALNLLSAPDLKSFAKTYHLTSVTNKKEIIPSLLKKCKGNTIGSMFKVAGHNPHQAMLKRVKKLLGLCVCLSEAPRFVFVRMLMLFSLTDTILDDDNANAGQSQLFRMLQVNIGETIYPTFTVSKVTQIFKDRDSVLRFSEACLLEADLWSRLERNNFEAAYSVYLEAQERVLELKKDKAIANYDKTIPDFLRPFTAFSVYTRILNQGVELLQRRKDYQGAVSLLRKLLGQRVYCVDYRGHWWERLALNYDAHLKNSEKAMEAVESGLKDSSVTAGRRLALYQRAEKICTAPRSKFKDRLKKLPDESVKPTPEVCIEGTVLSDNMPGMRYKFIMADPDGDEDKLTFCGVEELVMEHYKNNGYPEGLHAEGSIMSNLFGLFFWDVIFMDVPDVFHSAYQTHPLDLYSTLFYSNRQSAIDLRLEEIKKASVEELHKMMAAVWEAHFGEMCTGVNWERFLGLSHAQGLASCIGGRRLSLMLERLVKNPRHTRSGFPDLTLWNPQTGALKICEVKGPNDRLSHKQILWIDYLVSVEVDAEVCYVKAVGSKKLKSSN</sequence>
<evidence type="ECO:0000256" key="4">
    <source>
        <dbReference type="ARBA" id="ARBA00022722"/>
    </source>
</evidence>
<dbReference type="GO" id="GO:0004528">
    <property type="term" value="F:phosphodiesterase I activity"/>
    <property type="evidence" value="ECO:0007669"/>
    <property type="project" value="UniProtKB-EC"/>
</dbReference>